<gene>
    <name evidence="1" type="ORF">ACFOU2_10900</name>
</gene>
<dbReference type="RefSeq" id="WP_377914968.1">
    <property type="nucleotide sequence ID" value="NZ_JBHRZT010000044.1"/>
</dbReference>
<protein>
    <recommendedName>
        <fullName evidence="3">Transcriptional regulator TetR C-terminal Firmicutes type domain-containing protein</fullName>
    </recommendedName>
</protein>
<evidence type="ECO:0008006" key="3">
    <source>
        <dbReference type="Google" id="ProtNLM"/>
    </source>
</evidence>
<reference evidence="2" key="1">
    <citation type="journal article" date="2019" name="Int. J. Syst. Evol. Microbiol.">
        <title>The Global Catalogue of Microorganisms (GCM) 10K type strain sequencing project: providing services to taxonomists for standard genome sequencing and annotation.</title>
        <authorList>
            <consortium name="The Broad Institute Genomics Platform"/>
            <consortium name="The Broad Institute Genome Sequencing Center for Infectious Disease"/>
            <person name="Wu L."/>
            <person name="Ma J."/>
        </authorList>
    </citation>
    <scope>NUCLEOTIDE SEQUENCE [LARGE SCALE GENOMIC DNA]</scope>
    <source>
        <strain evidence="2">CCUG 61889</strain>
    </source>
</reference>
<dbReference type="Gene3D" id="1.10.357.10">
    <property type="entry name" value="Tetracycline Repressor, domain 2"/>
    <property type="match status" value="1"/>
</dbReference>
<dbReference type="Proteomes" id="UP001595752">
    <property type="component" value="Unassembled WGS sequence"/>
</dbReference>
<accession>A0ABV8B133</accession>
<proteinExistence type="predicted"/>
<sequence>MREELVPDTVADCMIGMFERFTFKWLIPGKKDESILAKEMTEILLYGILAYPKEQE</sequence>
<evidence type="ECO:0000313" key="2">
    <source>
        <dbReference type="Proteomes" id="UP001595752"/>
    </source>
</evidence>
<comment type="caution">
    <text evidence="1">The sequence shown here is derived from an EMBL/GenBank/DDBJ whole genome shotgun (WGS) entry which is preliminary data.</text>
</comment>
<keyword evidence="2" id="KW-1185">Reference proteome</keyword>
<organism evidence="1 2">
    <name type="scientific">Bacillus songklensis</name>
    <dbReference type="NCBI Taxonomy" id="1069116"/>
    <lineage>
        <taxon>Bacteria</taxon>
        <taxon>Bacillati</taxon>
        <taxon>Bacillota</taxon>
        <taxon>Bacilli</taxon>
        <taxon>Bacillales</taxon>
        <taxon>Bacillaceae</taxon>
        <taxon>Bacillus</taxon>
    </lineage>
</organism>
<evidence type="ECO:0000313" key="1">
    <source>
        <dbReference type="EMBL" id="MFC3883967.1"/>
    </source>
</evidence>
<dbReference type="EMBL" id="JBHRZT010000044">
    <property type="protein sequence ID" value="MFC3883967.1"/>
    <property type="molecule type" value="Genomic_DNA"/>
</dbReference>
<name>A0ABV8B133_9BACI</name>